<dbReference type="InterPro" id="IPR052011">
    <property type="entry name" value="CENP-NAC/CAD_complex"/>
</dbReference>
<name>A0A9P0G2S1_BEMTA</name>
<dbReference type="AlphaFoldDB" id="A0A9P0G2S1"/>
<proteinExistence type="predicted"/>
<sequence length="340" mass="38600">MKLERGIILNKLSRTMRTFQFLELKELSSALCPELLSVSDILNKLKKAKQKLSAKAFREMALLNFKELANEELLRLSHCLQLFDKAYHGGKTNWACIELLERINNRFNSRSTIDEVSEAILQNIRINRENAFIEVIQHTNGIFYILIQEKKIIQGKGVSLRSPVYCACDLDEPYLFVSPKGAVHNHILLRVAPSLGYGDSQVCQLEGKNILSLTQILKRRFNHHTVEEFNPVDIIRTSDGLNYCLDEERKKFAAKVFGGEEPVELQTLSVTASVPFRGLRVVPDAEGNMFKSSLKISAPNIAEFVKDLAKQRVVHMPLPPWLSKASHLGKNNFVISEKIK</sequence>
<dbReference type="EMBL" id="OU963862">
    <property type="protein sequence ID" value="CAH0753763.1"/>
    <property type="molecule type" value="Genomic_DNA"/>
</dbReference>
<evidence type="ECO:0000313" key="2">
    <source>
        <dbReference type="Proteomes" id="UP001152759"/>
    </source>
</evidence>
<reference evidence="1" key="1">
    <citation type="submission" date="2021-12" db="EMBL/GenBank/DDBJ databases">
        <authorList>
            <person name="King R."/>
        </authorList>
    </citation>
    <scope>NUCLEOTIDE SEQUENCE</scope>
</reference>
<keyword evidence="2" id="KW-1185">Reference proteome</keyword>
<evidence type="ECO:0000313" key="1">
    <source>
        <dbReference type="EMBL" id="CAH0753763.1"/>
    </source>
</evidence>
<organism evidence="1 2">
    <name type="scientific">Bemisia tabaci</name>
    <name type="common">Sweetpotato whitefly</name>
    <name type="synonym">Aleurodes tabaci</name>
    <dbReference type="NCBI Taxonomy" id="7038"/>
    <lineage>
        <taxon>Eukaryota</taxon>
        <taxon>Metazoa</taxon>
        <taxon>Ecdysozoa</taxon>
        <taxon>Arthropoda</taxon>
        <taxon>Hexapoda</taxon>
        <taxon>Insecta</taxon>
        <taxon>Pterygota</taxon>
        <taxon>Neoptera</taxon>
        <taxon>Paraneoptera</taxon>
        <taxon>Hemiptera</taxon>
        <taxon>Sternorrhyncha</taxon>
        <taxon>Aleyrodoidea</taxon>
        <taxon>Aleyrodidae</taxon>
        <taxon>Aleyrodinae</taxon>
        <taxon>Bemisia</taxon>
    </lineage>
</organism>
<gene>
    <name evidence="1" type="ORF">BEMITA_LOCUS1062</name>
</gene>
<dbReference type="OrthoDB" id="8184399at2759"/>
<protein>
    <submittedName>
        <fullName evidence="1">Uncharacterized protein</fullName>
    </submittedName>
</protein>
<accession>A0A9P0G2S1</accession>
<dbReference type="PANTHER" id="PTHR46790:SF1">
    <property type="entry name" value="CENTROMERE PROTEIN N"/>
    <property type="match status" value="1"/>
</dbReference>
<dbReference type="GO" id="GO:0005654">
    <property type="term" value="C:nucleoplasm"/>
    <property type="evidence" value="ECO:0007669"/>
    <property type="project" value="TreeGrafter"/>
</dbReference>
<dbReference type="PANTHER" id="PTHR46790">
    <property type="entry name" value="CENTROMERE PROTEIN N"/>
    <property type="match status" value="1"/>
</dbReference>
<dbReference type="Proteomes" id="UP001152759">
    <property type="component" value="Chromosome 1"/>
</dbReference>